<dbReference type="Proteomes" id="UP001457282">
    <property type="component" value="Unassembled WGS sequence"/>
</dbReference>
<sequence length="113" mass="12467">MGQGPSKAIGLTRSQRQDELVKICPLPARVIRRPKTNADGSEIESIPNCDFEFPDANCEEWIKMMYESHQAMSGSENLAAAYQDIVKHCCGIEVDLQASENVSAKLPTNSVQQ</sequence>
<gene>
    <name evidence="1" type="ORF">M0R45_037804</name>
</gene>
<dbReference type="AlphaFoldDB" id="A0AAW1W5H5"/>
<comment type="caution">
    <text evidence="1">The sequence shown here is derived from an EMBL/GenBank/DDBJ whole genome shotgun (WGS) entry which is preliminary data.</text>
</comment>
<accession>A0AAW1W5H5</accession>
<keyword evidence="2" id="KW-1185">Reference proteome</keyword>
<protein>
    <submittedName>
        <fullName evidence="1">Uncharacterized protein</fullName>
    </submittedName>
</protein>
<evidence type="ECO:0000313" key="2">
    <source>
        <dbReference type="Proteomes" id="UP001457282"/>
    </source>
</evidence>
<dbReference type="EMBL" id="JBEDUW010000007">
    <property type="protein sequence ID" value="KAK9914005.1"/>
    <property type="molecule type" value="Genomic_DNA"/>
</dbReference>
<name>A0AAW1W5H5_RUBAR</name>
<reference evidence="1 2" key="1">
    <citation type="journal article" date="2023" name="G3 (Bethesda)">
        <title>A chromosome-length genome assembly and annotation of blackberry (Rubus argutus, cv. 'Hillquist').</title>
        <authorList>
            <person name="Bruna T."/>
            <person name="Aryal R."/>
            <person name="Dudchenko O."/>
            <person name="Sargent D.J."/>
            <person name="Mead D."/>
            <person name="Buti M."/>
            <person name="Cavallini A."/>
            <person name="Hytonen T."/>
            <person name="Andres J."/>
            <person name="Pham M."/>
            <person name="Weisz D."/>
            <person name="Mascagni F."/>
            <person name="Usai G."/>
            <person name="Natali L."/>
            <person name="Bassil N."/>
            <person name="Fernandez G.E."/>
            <person name="Lomsadze A."/>
            <person name="Armour M."/>
            <person name="Olukolu B."/>
            <person name="Poorten T."/>
            <person name="Britton C."/>
            <person name="Davik J."/>
            <person name="Ashrafi H."/>
            <person name="Aiden E.L."/>
            <person name="Borodovsky M."/>
            <person name="Worthington M."/>
        </authorList>
    </citation>
    <scope>NUCLEOTIDE SEQUENCE [LARGE SCALE GENOMIC DNA]</scope>
    <source>
        <strain evidence="1">PI 553951</strain>
    </source>
</reference>
<proteinExistence type="predicted"/>
<organism evidence="1 2">
    <name type="scientific">Rubus argutus</name>
    <name type="common">Southern blackberry</name>
    <dbReference type="NCBI Taxonomy" id="59490"/>
    <lineage>
        <taxon>Eukaryota</taxon>
        <taxon>Viridiplantae</taxon>
        <taxon>Streptophyta</taxon>
        <taxon>Embryophyta</taxon>
        <taxon>Tracheophyta</taxon>
        <taxon>Spermatophyta</taxon>
        <taxon>Magnoliopsida</taxon>
        <taxon>eudicotyledons</taxon>
        <taxon>Gunneridae</taxon>
        <taxon>Pentapetalae</taxon>
        <taxon>rosids</taxon>
        <taxon>fabids</taxon>
        <taxon>Rosales</taxon>
        <taxon>Rosaceae</taxon>
        <taxon>Rosoideae</taxon>
        <taxon>Rosoideae incertae sedis</taxon>
        <taxon>Rubus</taxon>
    </lineage>
</organism>
<evidence type="ECO:0000313" key="1">
    <source>
        <dbReference type="EMBL" id="KAK9914005.1"/>
    </source>
</evidence>